<evidence type="ECO:0000256" key="10">
    <source>
        <dbReference type="ARBA" id="ARBA00024004"/>
    </source>
</evidence>
<keyword evidence="6" id="KW-0479">Metal-binding</keyword>
<dbReference type="PROSITE" id="PS51081">
    <property type="entry name" value="ZF_SIAH"/>
    <property type="match status" value="1"/>
</dbReference>
<keyword evidence="5" id="KW-0808">Transferase</keyword>
<feature type="domain" description="RING-type" evidence="12">
    <location>
        <begin position="52"/>
        <end position="88"/>
    </location>
</feature>
<evidence type="ECO:0000256" key="9">
    <source>
        <dbReference type="ARBA" id="ARBA00022833"/>
    </source>
</evidence>
<dbReference type="InterPro" id="IPR049548">
    <property type="entry name" value="Sina-like_RING"/>
</dbReference>
<evidence type="ECO:0000313" key="14">
    <source>
        <dbReference type="EMBL" id="KAL1213137.1"/>
    </source>
</evidence>
<dbReference type="GO" id="GO:0008270">
    <property type="term" value="F:zinc ion binding"/>
    <property type="evidence" value="ECO:0007669"/>
    <property type="project" value="UniProtKB-KW"/>
</dbReference>
<reference evidence="14 15" key="1">
    <citation type="submission" date="2024-04" db="EMBL/GenBank/DDBJ databases">
        <title>Genome assembly C_amara_ONT_v2.</title>
        <authorList>
            <person name="Yant L."/>
            <person name="Moore C."/>
            <person name="Slenker M."/>
        </authorList>
    </citation>
    <scope>NUCLEOTIDE SEQUENCE [LARGE SCALE GENOMIC DNA]</scope>
    <source>
        <tissue evidence="14">Leaf</tissue>
    </source>
</reference>
<evidence type="ECO:0000256" key="11">
    <source>
        <dbReference type="PROSITE-ProRule" id="PRU00455"/>
    </source>
</evidence>
<keyword evidence="8" id="KW-0833">Ubl conjugation pathway</keyword>
<dbReference type="AlphaFoldDB" id="A0ABD1B2E2"/>
<dbReference type="CDD" id="cd16571">
    <property type="entry name" value="RING-HC_SIAHs"/>
    <property type="match status" value="1"/>
</dbReference>
<feature type="domain" description="SIAH-type" evidence="13">
    <location>
        <begin position="105"/>
        <end position="163"/>
    </location>
</feature>
<gene>
    <name evidence="14" type="ORF">V5N11_022529</name>
</gene>
<comment type="similarity">
    <text evidence="3">Belongs to the SINA (Seven in absentia) family.</text>
</comment>
<dbReference type="InterPro" id="IPR013083">
    <property type="entry name" value="Znf_RING/FYVE/PHD"/>
</dbReference>
<dbReference type="InterPro" id="IPR001841">
    <property type="entry name" value="Znf_RING"/>
</dbReference>
<comment type="pathway">
    <text evidence="2">Protein modification; protein ubiquitination.</text>
</comment>
<comment type="caution">
    <text evidence="14">The sequence shown here is derived from an EMBL/GenBank/DDBJ whole genome shotgun (WGS) entry which is preliminary data.</text>
</comment>
<evidence type="ECO:0000256" key="1">
    <source>
        <dbReference type="ARBA" id="ARBA00000900"/>
    </source>
</evidence>
<evidence type="ECO:0000259" key="12">
    <source>
        <dbReference type="PROSITE" id="PS50089"/>
    </source>
</evidence>
<name>A0ABD1B2E2_CARAN</name>
<evidence type="ECO:0000256" key="6">
    <source>
        <dbReference type="ARBA" id="ARBA00022723"/>
    </source>
</evidence>
<evidence type="ECO:0000256" key="2">
    <source>
        <dbReference type="ARBA" id="ARBA00004906"/>
    </source>
</evidence>
<protein>
    <recommendedName>
        <fullName evidence="4">RING-type E3 ubiquitin transferase</fullName>
        <ecNumber evidence="4">2.3.2.27</ecNumber>
    </recommendedName>
</protein>
<dbReference type="Gene3D" id="3.30.40.10">
    <property type="entry name" value="Zinc/RING finger domain, C3HC4 (zinc finger)"/>
    <property type="match status" value="1"/>
</dbReference>
<dbReference type="SUPFAM" id="SSF49599">
    <property type="entry name" value="TRAF domain-like"/>
    <property type="match status" value="1"/>
</dbReference>
<dbReference type="InterPro" id="IPR044286">
    <property type="entry name" value="SINL_plant"/>
</dbReference>
<dbReference type="EMBL" id="JBANAX010000351">
    <property type="protein sequence ID" value="KAL1213137.1"/>
    <property type="molecule type" value="Genomic_DNA"/>
</dbReference>
<dbReference type="InterPro" id="IPR013010">
    <property type="entry name" value="Znf_SIAH"/>
</dbReference>
<sequence length="173" mass="19708">MVNDTNISGEESFHRHTMQRIFSMVKRRKVVNNGGDVVVQSGTLSELDLLDCPVCCNALSAPIFQCGNGHIACSSCCTKMRQKCPYCTLPIGNYRCRVIENLLEAITIPCRFTKNGCKQKFSYGKEVAHENECSFGWGYCPAPNCIYRCLHEDLHNHYKAKHKNTMKRFFLSR</sequence>
<evidence type="ECO:0000256" key="5">
    <source>
        <dbReference type="ARBA" id="ARBA00022679"/>
    </source>
</evidence>
<organism evidence="14 15">
    <name type="scientific">Cardamine amara subsp. amara</name>
    <dbReference type="NCBI Taxonomy" id="228776"/>
    <lineage>
        <taxon>Eukaryota</taxon>
        <taxon>Viridiplantae</taxon>
        <taxon>Streptophyta</taxon>
        <taxon>Embryophyta</taxon>
        <taxon>Tracheophyta</taxon>
        <taxon>Spermatophyta</taxon>
        <taxon>Magnoliopsida</taxon>
        <taxon>eudicotyledons</taxon>
        <taxon>Gunneridae</taxon>
        <taxon>Pentapetalae</taxon>
        <taxon>rosids</taxon>
        <taxon>malvids</taxon>
        <taxon>Brassicales</taxon>
        <taxon>Brassicaceae</taxon>
        <taxon>Cardamineae</taxon>
        <taxon>Cardamine</taxon>
    </lineage>
</organism>
<evidence type="ECO:0000256" key="3">
    <source>
        <dbReference type="ARBA" id="ARBA00009119"/>
    </source>
</evidence>
<dbReference type="EC" id="2.3.2.27" evidence="4"/>
<proteinExistence type="inferred from homology"/>
<dbReference type="Proteomes" id="UP001558713">
    <property type="component" value="Unassembled WGS sequence"/>
</dbReference>
<keyword evidence="7 11" id="KW-0863">Zinc-finger</keyword>
<comment type="catalytic activity">
    <reaction evidence="1">
        <text>S-ubiquitinyl-[E2 ubiquitin-conjugating enzyme]-L-cysteine + [acceptor protein]-L-lysine = [E2 ubiquitin-conjugating enzyme]-L-cysteine + N(6)-ubiquitinyl-[acceptor protein]-L-lysine.</text>
        <dbReference type="EC" id="2.3.2.27"/>
    </reaction>
</comment>
<evidence type="ECO:0000256" key="8">
    <source>
        <dbReference type="ARBA" id="ARBA00022786"/>
    </source>
</evidence>
<dbReference type="Pfam" id="PF21361">
    <property type="entry name" value="Sina_ZnF"/>
    <property type="match status" value="1"/>
</dbReference>
<evidence type="ECO:0000259" key="13">
    <source>
        <dbReference type="PROSITE" id="PS51081"/>
    </source>
</evidence>
<comment type="function">
    <text evidence="10">E3 ubiquitin-protein ligase that mediates ubiquitination and subsequent proteasomal degradation of target proteins. E3 ubiquitin ligases accept ubiquitin from an E2 ubiquitin-conjugating enzyme in the form of a thioester and then directly transfers the ubiquitin to targeted substrates. It probably triggers the ubiquitin-mediated degradation of different substrates.</text>
</comment>
<keyword evidence="9" id="KW-0862">Zinc</keyword>
<dbReference type="PANTHER" id="PTHR46632">
    <property type="entry name" value="E3 UBIQUITIN-PROTEIN LIGASE SINA-LIKE 4"/>
    <property type="match status" value="1"/>
</dbReference>
<evidence type="ECO:0000256" key="7">
    <source>
        <dbReference type="ARBA" id="ARBA00022771"/>
    </source>
</evidence>
<evidence type="ECO:0000313" key="15">
    <source>
        <dbReference type="Proteomes" id="UP001558713"/>
    </source>
</evidence>
<dbReference type="PROSITE" id="PS50089">
    <property type="entry name" value="ZF_RING_2"/>
    <property type="match status" value="1"/>
</dbReference>
<keyword evidence="15" id="KW-1185">Reference proteome</keyword>
<dbReference type="Pfam" id="PF21362">
    <property type="entry name" value="Sina_RING"/>
    <property type="match status" value="1"/>
</dbReference>
<dbReference type="GO" id="GO:0061630">
    <property type="term" value="F:ubiquitin protein ligase activity"/>
    <property type="evidence" value="ECO:0007669"/>
    <property type="project" value="UniProtKB-EC"/>
</dbReference>
<dbReference type="PANTHER" id="PTHR46632:SF11">
    <property type="entry name" value="E3 UBIQUITIN-PROTEIN LIGASE SINA-LIKE 1-RELATED"/>
    <property type="match status" value="1"/>
</dbReference>
<evidence type="ECO:0000256" key="4">
    <source>
        <dbReference type="ARBA" id="ARBA00012483"/>
    </source>
</evidence>
<accession>A0ABD1B2E2</accession>